<feature type="domain" description="N-acetyltransferase" evidence="6">
    <location>
        <begin position="2"/>
        <end position="148"/>
    </location>
</feature>
<dbReference type="PROSITE" id="PS51186">
    <property type="entry name" value="GNAT"/>
    <property type="match status" value="1"/>
</dbReference>
<dbReference type="Gene3D" id="3.40.630.30">
    <property type="match status" value="1"/>
</dbReference>
<comment type="catalytic activity">
    <reaction evidence="5">
        <text>N-terminal L-alanyl-[ribosomal protein bS18] + acetyl-CoA = N-terminal N(alpha)-acetyl-L-alanyl-[ribosomal protein bS18] + CoA + H(+)</text>
        <dbReference type="Rhea" id="RHEA:43756"/>
        <dbReference type="Rhea" id="RHEA-COMP:10676"/>
        <dbReference type="Rhea" id="RHEA-COMP:10677"/>
        <dbReference type="ChEBI" id="CHEBI:15378"/>
        <dbReference type="ChEBI" id="CHEBI:57287"/>
        <dbReference type="ChEBI" id="CHEBI:57288"/>
        <dbReference type="ChEBI" id="CHEBI:64718"/>
        <dbReference type="ChEBI" id="CHEBI:83683"/>
        <dbReference type="EC" id="2.3.1.266"/>
    </reaction>
</comment>
<dbReference type="AlphaFoldDB" id="A0A4P5P3H5"/>
<evidence type="ECO:0000313" key="8">
    <source>
        <dbReference type="Proteomes" id="UP000290567"/>
    </source>
</evidence>
<keyword evidence="2 5" id="KW-0963">Cytoplasm</keyword>
<dbReference type="RefSeq" id="WP_146620803.1">
    <property type="nucleotide sequence ID" value="NZ_BJCC01000001.1"/>
</dbReference>
<comment type="subcellular location">
    <subcellularLocation>
        <location evidence="5">Cytoplasm</location>
    </subcellularLocation>
</comment>
<comment type="similarity">
    <text evidence="1 5">Belongs to the acetyltransferase family. RimI subfamily.</text>
</comment>
<evidence type="ECO:0000256" key="2">
    <source>
        <dbReference type="ARBA" id="ARBA00022490"/>
    </source>
</evidence>
<dbReference type="EMBL" id="BJCC01000001">
    <property type="protein sequence ID" value="GCF92287.1"/>
    <property type="molecule type" value="Genomic_DNA"/>
</dbReference>
<comment type="function">
    <text evidence="5">Acetylates the N-terminal alanine of ribosomal protein bS18.</text>
</comment>
<evidence type="ECO:0000256" key="5">
    <source>
        <dbReference type="RuleBase" id="RU363094"/>
    </source>
</evidence>
<dbReference type="Proteomes" id="UP000290567">
    <property type="component" value="Unassembled WGS sequence"/>
</dbReference>
<evidence type="ECO:0000259" key="6">
    <source>
        <dbReference type="PROSITE" id="PS51186"/>
    </source>
</evidence>
<dbReference type="GO" id="GO:0005737">
    <property type="term" value="C:cytoplasm"/>
    <property type="evidence" value="ECO:0007669"/>
    <property type="project" value="UniProtKB-SubCell"/>
</dbReference>
<dbReference type="CDD" id="cd04301">
    <property type="entry name" value="NAT_SF"/>
    <property type="match status" value="1"/>
</dbReference>
<dbReference type="InterPro" id="IPR016181">
    <property type="entry name" value="Acyl_CoA_acyltransferase"/>
</dbReference>
<evidence type="ECO:0000256" key="3">
    <source>
        <dbReference type="ARBA" id="ARBA00022679"/>
    </source>
</evidence>
<dbReference type="InterPro" id="IPR000182">
    <property type="entry name" value="GNAT_dom"/>
</dbReference>
<keyword evidence="4" id="KW-0012">Acyltransferase</keyword>
<accession>A0A4P5P3H5</accession>
<organism evidence="7 8">
    <name type="scientific">Enterococcus florum</name>
    <dbReference type="NCBI Taxonomy" id="2480627"/>
    <lineage>
        <taxon>Bacteria</taxon>
        <taxon>Bacillati</taxon>
        <taxon>Bacillota</taxon>
        <taxon>Bacilli</taxon>
        <taxon>Lactobacillales</taxon>
        <taxon>Enterococcaceae</taxon>
        <taxon>Enterococcus</taxon>
    </lineage>
</organism>
<dbReference type="InterPro" id="IPR050680">
    <property type="entry name" value="YpeA/RimI_acetyltransf"/>
</dbReference>
<evidence type="ECO:0000313" key="7">
    <source>
        <dbReference type="EMBL" id="GCF92287.1"/>
    </source>
</evidence>
<name>A0A4P5P3H5_9ENTE</name>
<dbReference type="EC" id="2.3.1.266" evidence="5"/>
<keyword evidence="8" id="KW-1185">Reference proteome</keyword>
<dbReference type="InterPro" id="IPR006464">
    <property type="entry name" value="AcTrfase_RimI/Ard1"/>
</dbReference>
<comment type="caution">
    <text evidence="7">The sequence shown here is derived from an EMBL/GenBank/DDBJ whole genome shotgun (WGS) entry which is preliminary data.</text>
</comment>
<dbReference type="SUPFAM" id="SSF55729">
    <property type="entry name" value="Acyl-CoA N-acyltransferases (Nat)"/>
    <property type="match status" value="1"/>
</dbReference>
<dbReference type="PANTHER" id="PTHR43420:SF44">
    <property type="entry name" value="ACETYLTRANSFERASE YPEA"/>
    <property type="match status" value="1"/>
</dbReference>
<dbReference type="OrthoDB" id="9794566at2"/>
<gene>
    <name evidence="7" type="primary">rimI</name>
    <name evidence="7" type="ORF">NRIC_01780</name>
</gene>
<dbReference type="PANTHER" id="PTHR43420">
    <property type="entry name" value="ACETYLTRANSFERASE"/>
    <property type="match status" value="1"/>
</dbReference>
<evidence type="ECO:0000256" key="4">
    <source>
        <dbReference type="ARBA" id="ARBA00023315"/>
    </source>
</evidence>
<dbReference type="Pfam" id="PF00583">
    <property type="entry name" value="Acetyltransf_1"/>
    <property type="match status" value="1"/>
</dbReference>
<reference evidence="8" key="1">
    <citation type="submission" date="2019-02" db="EMBL/GenBank/DDBJ databases">
        <title>Draft genome sequence of Enterococcus sp. Gos25-1.</title>
        <authorList>
            <person name="Tanaka N."/>
            <person name="Shiwa Y."/>
            <person name="Fujita N."/>
        </authorList>
    </citation>
    <scope>NUCLEOTIDE SEQUENCE [LARGE SCALE GENOMIC DNA]</scope>
    <source>
        <strain evidence="8">Gos25-1</strain>
    </source>
</reference>
<protein>
    <recommendedName>
        <fullName evidence="5">[Ribosomal protein bS18]-alanine N-acetyltransferase</fullName>
        <ecNumber evidence="5">2.3.1.266</ecNumber>
    </recommendedName>
</protein>
<sequence>MIIKESINQELAEQVWEISQHAYEFGSPWPKKIFAEDIALSHSHYFILEEKQQVIGFVGVHQVLDELEVTNIAVRPEYKGQGFGFHLIQRLIDYAKEQGIVQIFLEVRASNQSARQFYGKYGFKETGLRKKYYAHPIEDAILMSMRVNEANAD</sequence>
<dbReference type="GO" id="GO:0008999">
    <property type="term" value="F:protein-N-terminal-alanine acetyltransferase activity"/>
    <property type="evidence" value="ECO:0007669"/>
    <property type="project" value="UniProtKB-EC"/>
</dbReference>
<keyword evidence="3 7" id="KW-0808">Transferase</keyword>
<proteinExistence type="inferred from homology"/>
<dbReference type="NCBIfam" id="TIGR01575">
    <property type="entry name" value="rimI"/>
    <property type="match status" value="1"/>
</dbReference>
<evidence type="ECO:0000256" key="1">
    <source>
        <dbReference type="ARBA" id="ARBA00005395"/>
    </source>
</evidence>